<reference evidence="4 5" key="1">
    <citation type="submission" date="2016-10" db="EMBL/GenBank/DDBJ databases">
        <authorList>
            <person name="de Groot N.N."/>
        </authorList>
    </citation>
    <scope>NUCLEOTIDE SEQUENCE [LARGE SCALE GENOMIC DNA]</scope>
    <source>
        <strain evidence="4 5">CGMCC 1.7005</strain>
    </source>
</reference>
<organism evidence="4 5">
    <name type="scientific">Lishizhenia tianjinensis</name>
    <dbReference type="NCBI Taxonomy" id="477690"/>
    <lineage>
        <taxon>Bacteria</taxon>
        <taxon>Pseudomonadati</taxon>
        <taxon>Bacteroidota</taxon>
        <taxon>Flavobacteriia</taxon>
        <taxon>Flavobacteriales</taxon>
        <taxon>Crocinitomicaceae</taxon>
        <taxon>Lishizhenia</taxon>
    </lineage>
</organism>
<evidence type="ECO:0000313" key="5">
    <source>
        <dbReference type="Proteomes" id="UP000236454"/>
    </source>
</evidence>
<dbReference type="AlphaFoldDB" id="A0A1I6YY12"/>
<dbReference type="Gene3D" id="2.60.120.200">
    <property type="match status" value="1"/>
</dbReference>
<dbReference type="STRING" id="477690.SAMN05216474_1285"/>
<dbReference type="NCBIfam" id="TIGR04183">
    <property type="entry name" value="Por_Secre_tail"/>
    <property type="match status" value="1"/>
</dbReference>
<evidence type="ECO:0000313" key="4">
    <source>
        <dbReference type="EMBL" id="SFT55420.1"/>
    </source>
</evidence>
<feature type="signal peptide" evidence="2">
    <location>
        <begin position="1"/>
        <end position="19"/>
    </location>
</feature>
<dbReference type="Pfam" id="PF18962">
    <property type="entry name" value="Por_Secre_tail"/>
    <property type="match status" value="1"/>
</dbReference>
<dbReference type="InterPro" id="IPR026444">
    <property type="entry name" value="Secre_tail"/>
</dbReference>
<feature type="chain" id="PRO_5014828754" evidence="2">
    <location>
        <begin position="20"/>
        <end position="664"/>
    </location>
</feature>
<name>A0A1I6YY12_9FLAO</name>
<dbReference type="EMBL" id="FPAS01000001">
    <property type="protein sequence ID" value="SFT55420.1"/>
    <property type="molecule type" value="Genomic_DNA"/>
</dbReference>
<proteinExistence type="predicted"/>
<dbReference type="Gene3D" id="2.60.40.10">
    <property type="entry name" value="Immunoglobulins"/>
    <property type="match status" value="1"/>
</dbReference>
<evidence type="ECO:0000259" key="3">
    <source>
        <dbReference type="Pfam" id="PF18962"/>
    </source>
</evidence>
<gene>
    <name evidence="4" type="ORF">SAMN05216474_1285</name>
</gene>
<dbReference type="RefSeq" id="WP_090247483.1">
    <property type="nucleotide sequence ID" value="NZ_FPAS01000001.1"/>
</dbReference>
<keyword evidence="5" id="KW-1185">Reference proteome</keyword>
<accession>A0A1I6YY12</accession>
<dbReference type="Proteomes" id="UP000236454">
    <property type="component" value="Unassembled WGS sequence"/>
</dbReference>
<protein>
    <submittedName>
        <fullName evidence="4">Por secretion system C-terminal sorting domain-containing protein</fullName>
    </submittedName>
</protein>
<dbReference type="InterPro" id="IPR013783">
    <property type="entry name" value="Ig-like_fold"/>
</dbReference>
<dbReference type="OrthoDB" id="1081990at2"/>
<feature type="domain" description="Secretion system C-terminal sorting" evidence="3">
    <location>
        <begin position="593"/>
        <end position="662"/>
    </location>
</feature>
<evidence type="ECO:0000256" key="1">
    <source>
        <dbReference type="ARBA" id="ARBA00022729"/>
    </source>
</evidence>
<sequence>MKKLLPLMSGVLVSSLAFGQTFSDDFESYSAGTQIGTTSDWTTWSGTGGGADDVPVSSTKAHSGNNSLYFLATGAGGPGDIVKDFGGEYSTGNFDFEVWMYVPANKKAYFNFQKESTIGNVWAMNASFNNGLLQVYNDDATLINTMYPENVWFKLSMQLNLNTNNWEVLIDNVSAGSFSNSTNQIASLNFYSIQGSEFYVDDIAYTITPYTLPTLNAGLTYLNTKSVLVGQSNAPEVRIRNLGVNTINSVEVTLDYNGNQTTETFTNLNLSSLDEVDLTLSNTVTLASGTANFTATITNVNGNGLDEDNSDDAQSQTLTPIEVYPGRMVFGEEATGTWCGWCPRGAVAMDEMEIEFHDFWAGVAVHNNDPMANAAYDGALGTYINGYPSGLVDRGSDIDPSAMRQDFIQRITTQPSALIEMGAEFNPTTRELKMSLSAEVIEAINNNYKLAIILTEDSVTGTTSGYNQSNYYGSQGISLEDPAGFNWGDLPSSVPASQMVYNHVGRGIFPSFGGQQNSIPATVAVGETHTLNATLILDPEWDETKIHLIGILIDPSGDVNNAGKASLSEAIDNGYVLTTDNFSFNYVDNLFEIYPNPSVNTTEITLNAENKAEVKIFDVAGNLVFQKEISEGTSTLNLSQMSAGMYTVEVTSENQIQQRKLVLQ</sequence>
<evidence type="ECO:0000256" key="2">
    <source>
        <dbReference type="SAM" id="SignalP"/>
    </source>
</evidence>
<keyword evidence="1 2" id="KW-0732">Signal</keyword>